<proteinExistence type="predicted"/>
<evidence type="ECO:0000313" key="1">
    <source>
        <dbReference type="EMBL" id="MXV50727.1"/>
    </source>
</evidence>
<organism evidence="1 2">
    <name type="scientific">Hufsiella arboris</name>
    <dbReference type="NCBI Taxonomy" id="2695275"/>
    <lineage>
        <taxon>Bacteria</taxon>
        <taxon>Pseudomonadati</taxon>
        <taxon>Bacteroidota</taxon>
        <taxon>Sphingobacteriia</taxon>
        <taxon>Sphingobacteriales</taxon>
        <taxon>Sphingobacteriaceae</taxon>
        <taxon>Hufsiella</taxon>
    </lineage>
</organism>
<dbReference type="InterPro" id="IPR024787">
    <property type="entry name" value="EcsC"/>
</dbReference>
<gene>
    <name evidence="1" type="ORF">GS399_07050</name>
</gene>
<dbReference type="PANTHER" id="PTHR41260:SF1">
    <property type="entry name" value="PROTEIN ECSC"/>
    <property type="match status" value="1"/>
</dbReference>
<sequence>MTAYEEQAFEELKRWQAKMEKRPSLFNRAAKGLQTKINNLIPEKVHKAITLTIEKMTKAVLYGAKYTTFKTAKTESLQISEAYIKDQINFYQRTATVEGAVTGAGGILLGLADFPILIGIKIKLLFDIAAFAGCDVKDYKERLYILYVFQLAFCSQQRRIEIYKQHIENWETYAASLPADVDQFDWRTFQQEYRDYIDLAKMAQLVPVIGAAVGAIANYKLIEQLGNTAINCYRMRWFSMKELNG</sequence>
<dbReference type="Pfam" id="PF12787">
    <property type="entry name" value="EcsC"/>
    <property type="match status" value="1"/>
</dbReference>
<dbReference type="AlphaFoldDB" id="A0A7K1Y832"/>
<comment type="caution">
    <text evidence="1">The sequence shown here is derived from an EMBL/GenBank/DDBJ whole genome shotgun (WGS) entry which is preliminary data.</text>
</comment>
<protein>
    <submittedName>
        <fullName evidence="1">EcsC family protein</fullName>
    </submittedName>
</protein>
<accession>A0A7K1Y832</accession>
<name>A0A7K1Y832_9SPHI</name>
<reference evidence="1 2" key="1">
    <citation type="submission" date="2019-11" db="EMBL/GenBank/DDBJ databases">
        <title>Pedobacter sp. HMF7647 Genome sequencing and assembly.</title>
        <authorList>
            <person name="Kang H."/>
            <person name="Kim H."/>
            <person name="Joh K."/>
        </authorList>
    </citation>
    <scope>NUCLEOTIDE SEQUENCE [LARGE SCALE GENOMIC DNA]</scope>
    <source>
        <strain evidence="1 2">HMF7647</strain>
    </source>
</reference>
<evidence type="ECO:0000313" key="2">
    <source>
        <dbReference type="Proteomes" id="UP000466586"/>
    </source>
</evidence>
<keyword evidence="2" id="KW-1185">Reference proteome</keyword>
<dbReference type="EMBL" id="WVHT01000003">
    <property type="protein sequence ID" value="MXV50727.1"/>
    <property type="molecule type" value="Genomic_DNA"/>
</dbReference>
<dbReference type="Proteomes" id="UP000466586">
    <property type="component" value="Unassembled WGS sequence"/>
</dbReference>
<dbReference type="PANTHER" id="PTHR41260">
    <property type="entry name" value="PROTEIN ECSC"/>
    <property type="match status" value="1"/>
</dbReference>